<evidence type="ECO:0000256" key="1">
    <source>
        <dbReference type="SAM" id="MobiDB-lite"/>
    </source>
</evidence>
<evidence type="ECO:0000313" key="4">
    <source>
        <dbReference type="Proteomes" id="UP000566819"/>
    </source>
</evidence>
<dbReference type="EMBL" id="JAAMPI010000009">
    <property type="protein sequence ID" value="KAF4637820.1"/>
    <property type="molecule type" value="Genomic_DNA"/>
</dbReference>
<dbReference type="Proteomes" id="UP000566819">
    <property type="component" value="Unassembled WGS sequence"/>
</dbReference>
<feature type="domain" description="AMMECR1" evidence="2">
    <location>
        <begin position="104"/>
        <end position="234"/>
    </location>
</feature>
<gene>
    <name evidence="3" type="ORF">G7Y89_g288</name>
</gene>
<dbReference type="PROSITE" id="PS51112">
    <property type="entry name" value="AMMECR1"/>
    <property type="match status" value="1"/>
</dbReference>
<dbReference type="SUPFAM" id="SSF143447">
    <property type="entry name" value="AMMECR1-like"/>
    <property type="match status" value="1"/>
</dbReference>
<name>A0A8H4RXK1_9HELO</name>
<dbReference type="InterPro" id="IPR002733">
    <property type="entry name" value="AMMECR1_domain"/>
</dbReference>
<dbReference type="OrthoDB" id="24630at2759"/>
<protein>
    <recommendedName>
        <fullName evidence="2">AMMECR1 domain-containing protein</fullName>
    </recommendedName>
</protein>
<organism evidence="3 4">
    <name type="scientific">Cudoniella acicularis</name>
    <dbReference type="NCBI Taxonomy" id="354080"/>
    <lineage>
        <taxon>Eukaryota</taxon>
        <taxon>Fungi</taxon>
        <taxon>Dikarya</taxon>
        <taxon>Ascomycota</taxon>
        <taxon>Pezizomycotina</taxon>
        <taxon>Leotiomycetes</taxon>
        <taxon>Helotiales</taxon>
        <taxon>Tricladiaceae</taxon>
        <taxon>Cudoniella</taxon>
    </lineage>
</organism>
<proteinExistence type="predicted"/>
<feature type="region of interest" description="Disordered" evidence="1">
    <location>
        <begin position="48"/>
        <end position="135"/>
    </location>
</feature>
<evidence type="ECO:0000259" key="2">
    <source>
        <dbReference type="PROSITE" id="PS51112"/>
    </source>
</evidence>
<evidence type="ECO:0000313" key="3">
    <source>
        <dbReference type="EMBL" id="KAF4637820.1"/>
    </source>
</evidence>
<dbReference type="Pfam" id="PF01871">
    <property type="entry name" value="AMMECR1"/>
    <property type="match status" value="1"/>
</dbReference>
<feature type="compositionally biased region" description="Low complexity" evidence="1">
    <location>
        <begin position="84"/>
        <end position="119"/>
    </location>
</feature>
<dbReference type="Gene3D" id="3.30.700.20">
    <property type="entry name" value="Hypothetical protein ph0010, domain 1"/>
    <property type="match status" value="1"/>
</dbReference>
<dbReference type="InterPro" id="IPR023473">
    <property type="entry name" value="AMMECR1"/>
</dbReference>
<accession>A0A8H4RXK1</accession>
<reference evidence="3 4" key="1">
    <citation type="submission" date="2020-03" db="EMBL/GenBank/DDBJ databases">
        <title>Draft Genome Sequence of Cudoniella acicularis.</title>
        <authorList>
            <person name="Buettner E."/>
            <person name="Kellner H."/>
        </authorList>
    </citation>
    <scope>NUCLEOTIDE SEQUENCE [LARGE SCALE GENOMIC DNA]</scope>
    <source>
        <strain evidence="3 4">DSM 108380</strain>
    </source>
</reference>
<dbReference type="AlphaFoldDB" id="A0A8H4RXK1"/>
<dbReference type="InterPro" id="IPR027485">
    <property type="entry name" value="AMMECR1_N"/>
</dbReference>
<dbReference type="PANTHER" id="PTHR13016">
    <property type="entry name" value="AMMECR1 HOMOLOG"/>
    <property type="match status" value="1"/>
</dbReference>
<dbReference type="PANTHER" id="PTHR13016:SF0">
    <property type="entry name" value="AMME SYNDROME CANDIDATE GENE 1 PROTEIN"/>
    <property type="match status" value="1"/>
</dbReference>
<sequence>MATVEHCLYCFETLSASLEKRTPMTLYQVQSSWADYPKGLEDDAVSISSLDDKEDEPSSSENEHSRLAALAVPRNPAVQRLSDSRNSSSSSGTSTPASSSSTSLTPSSAITTPSSSTPSFVPVGQHPRRTSQRASNISESPLFITWNTISASSSSSQPKSLRGCIGTFESLPLSTGLSSYALTSALEDYRFSPITLSEIPTLEVAVTLLTDFEPCKDPMDWEQWSKGGIKRRRW</sequence>
<dbReference type="InterPro" id="IPR036071">
    <property type="entry name" value="AMMECR1_dom_sf"/>
</dbReference>
<comment type="caution">
    <text evidence="3">The sequence shown here is derived from an EMBL/GenBank/DDBJ whole genome shotgun (WGS) entry which is preliminary data.</text>
</comment>
<keyword evidence="4" id="KW-1185">Reference proteome</keyword>